<dbReference type="InterPro" id="IPR008441">
    <property type="entry name" value="AfumC-like_glycosyl_Trfase"/>
</dbReference>
<evidence type="ECO:0000313" key="2">
    <source>
        <dbReference type="Proteomes" id="UP001597188"/>
    </source>
</evidence>
<dbReference type="RefSeq" id="WP_137634561.1">
    <property type="nucleotide sequence ID" value="NZ_BJDL01000011.1"/>
</dbReference>
<accession>A0ABW4C4V0</accession>
<comment type="caution">
    <text evidence="1">The sequence shown here is derived from an EMBL/GenBank/DDBJ whole genome shotgun (WGS) entry which is preliminary data.</text>
</comment>
<proteinExistence type="predicted"/>
<evidence type="ECO:0000313" key="1">
    <source>
        <dbReference type="EMBL" id="MFD1421863.1"/>
    </source>
</evidence>
<dbReference type="InterPro" id="IPR029044">
    <property type="entry name" value="Nucleotide-diphossugar_trans"/>
</dbReference>
<dbReference type="Proteomes" id="UP001597188">
    <property type="component" value="Unassembled WGS sequence"/>
</dbReference>
<reference evidence="2" key="1">
    <citation type="journal article" date="2019" name="Int. J. Syst. Evol. Microbiol.">
        <title>The Global Catalogue of Microorganisms (GCM) 10K type strain sequencing project: providing services to taxonomists for standard genome sequencing and annotation.</title>
        <authorList>
            <consortium name="The Broad Institute Genomics Platform"/>
            <consortium name="The Broad Institute Genome Sequencing Center for Infectious Disease"/>
            <person name="Wu L."/>
            <person name="Ma J."/>
        </authorList>
    </citation>
    <scope>NUCLEOTIDE SEQUENCE [LARGE SCALE GENOMIC DNA]</scope>
    <source>
        <strain evidence="2">CCM 8931</strain>
    </source>
</reference>
<dbReference type="Pfam" id="PF05704">
    <property type="entry name" value="Caps_synth"/>
    <property type="match status" value="1"/>
</dbReference>
<dbReference type="EMBL" id="JBHTOJ010000047">
    <property type="protein sequence ID" value="MFD1421863.1"/>
    <property type="molecule type" value="Genomic_DNA"/>
</dbReference>
<dbReference type="Gene3D" id="3.90.550.20">
    <property type="match status" value="1"/>
</dbReference>
<keyword evidence="2" id="KW-1185">Reference proteome</keyword>
<dbReference type="SUPFAM" id="SSF53448">
    <property type="entry name" value="Nucleotide-diphospho-sugar transferases"/>
    <property type="match status" value="1"/>
</dbReference>
<organism evidence="1 2">
    <name type="scientific">Lactiplantibacillus songbeiensis</name>
    <dbReference type="NCBI Taxonomy" id="2559920"/>
    <lineage>
        <taxon>Bacteria</taxon>
        <taxon>Bacillati</taxon>
        <taxon>Bacillota</taxon>
        <taxon>Bacilli</taxon>
        <taxon>Lactobacillales</taxon>
        <taxon>Lactobacillaceae</taxon>
        <taxon>Lactiplantibacillus</taxon>
    </lineage>
</organism>
<sequence>MKKYTFHEFLRKALIYAYCAPLMLDRDEKNKLWRRKYRTSLKRYTLDLSKVHENKVNSSEEYVFTCWFQGYDQAPAIVKKCIDSIRRCFPNKDVVVITKKNMGKYIDIPDYILAKWKSGAMGDAHFSDILRILLLYKFGGWWLDATVMIFDQVPEFISDTSLFLFKSSFLDDSIPSISSWLIFVKKSQHPFIGGIRDSLLNYWRANDKNPDYYLFHDFVTVLADTPAYKEYWDGIPYYSNVGPHILQHELFQPYKYKRFTQIINVSSIQKLTYKLDGCDINDKRTNLYHILNGDSKYG</sequence>
<gene>
    <name evidence="1" type="ORF">ACFQ5L_13030</name>
</gene>
<name>A0ABW4C4V0_9LACO</name>
<protein>
    <submittedName>
        <fullName evidence="1">Capsular polysaccharide synthesis protein</fullName>
    </submittedName>
</protein>